<comment type="caution">
    <text evidence="2">The sequence shown here is derived from an EMBL/GenBank/DDBJ whole genome shotgun (WGS) entry which is preliminary data.</text>
</comment>
<evidence type="ECO:0000313" key="1">
    <source>
        <dbReference type="EMBL" id="CAF1283546.1"/>
    </source>
</evidence>
<name>A0A815XS72_9BILA</name>
<dbReference type="AlphaFoldDB" id="A0A815XS72"/>
<proteinExistence type="predicted"/>
<dbReference type="Pfam" id="PF14441">
    <property type="entry name" value="OTT_1508_deam"/>
    <property type="match status" value="1"/>
</dbReference>
<dbReference type="Proteomes" id="UP000663870">
    <property type="component" value="Unassembled WGS sequence"/>
</dbReference>
<organism evidence="2 3">
    <name type="scientific">Rotaria sordida</name>
    <dbReference type="NCBI Taxonomy" id="392033"/>
    <lineage>
        <taxon>Eukaryota</taxon>
        <taxon>Metazoa</taxon>
        <taxon>Spiralia</taxon>
        <taxon>Gnathifera</taxon>
        <taxon>Rotifera</taxon>
        <taxon>Eurotatoria</taxon>
        <taxon>Bdelloidea</taxon>
        <taxon>Philodinida</taxon>
        <taxon>Philodinidae</taxon>
        <taxon>Rotaria</taxon>
    </lineage>
</organism>
<dbReference type="EMBL" id="CAJNOL010003415">
    <property type="protein sequence ID" value="CAF1561733.1"/>
    <property type="molecule type" value="Genomic_DNA"/>
</dbReference>
<evidence type="ECO:0000313" key="3">
    <source>
        <dbReference type="Proteomes" id="UP000663870"/>
    </source>
</evidence>
<evidence type="ECO:0000313" key="2">
    <source>
        <dbReference type="EMBL" id="CAF1561733.1"/>
    </source>
</evidence>
<dbReference type="EMBL" id="CAJNOH010002268">
    <property type="protein sequence ID" value="CAF1283546.1"/>
    <property type="molecule type" value="Genomic_DNA"/>
</dbReference>
<accession>A0A815XS72</accession>
<keyword evidence="3" id="KW-1185">Reference proteome</keyword>
<dbReference type="Proteomes" id="UP000663854">
    <property type="component" value="Unassembled WGS sequence"/>
</dbReference>
<reference evidence="2" key="1">
    <citation type="submission" date="2021-02" db="EMBL/GenBank/DDBJ databases">
        <authorList>
            <person name="Nowell W R."/>
        </authorList>
    </citation>
    <scope>NUCLEOTIDE SEQUENCE</scope>
</reference>
<dbReference type="InterPro" id="IPR027796">
    <property type="entry name" value="OTT_1508_deam-like"/>
</dbReference>
<protein>
    <submittedName>
        <fullName evidence="2">Uncharacterized protein</fullName>
    </submittedName>
</protein>
<gene>
    <name evidence="2" type="ORF">JXQ802_LOCUS44409</name>
    <name evidence="1" type="ORF">PYM288_LOCUS29009</name>
</gene>
<sequence>MTTPGFYNKLIISSIFPFKTDKRPTISKTRRHSFLDGLALLLNDSNQSTSVYPLLKENKILITRNKQLKDNDEEYFDKFFGLIREYSQHCLTSNQHGMHEIYSSLESIVFEYNKRKCIDRIIDYLFNDVVSNLEKLPNNNVDDLCQKITYNKLNKGSADYYHLKDNKMSLKEYILILFNWIKFIISNRDSIRNNKSNLELKIILKFQATAELLYHSRIFRSMLSIVYSIDNVERILYYLDKVSAHRLSLNLILKTLEKRKSEYGERYKNIQWSFIEPIEKVVELKETPSSSFDKIWSACGLQNDQTKTAFQNEYIQNKFVEYDSSLKLSTCLHSEIRMIDCLIEQNIKEVHDKDVEIGISKLPCYLCSIYIEKLNIDFNRMFYVGSLITDGKIYPNWMFRNNEEDKIINYVNDQLYTFIKNDLQLLQSRIRTKSGDSDKQEIDIDDDDVNNAYMLRAMKEIEEQ</sequence>